<dbReference type="HOGENOM" id="CLU_674580_0_0_1"/>
<protein>
    <submittedName>
        <fullName evidence="1">Uncharacterized protein</fullName>
    </submittedName>
</protein>
<proteinExistence type="predicted"/>
<gene>
    <name evidence="1" type="ORF">PIIN_07118</name>
</gene>
<name>G4TPC1_SERID</name>
<dbReference type="EMBL" id="CAFZ01000206">
    <property type="protein sequence ID" value="CCA73164.1"/>
    <property type="molecule type" value="Genomic_DNA"/>
</dbReference>
<dbReference type="InParanoid" id="G4TPC1"/>
<dbReference type="AlphaFoldDB" id="G4TPC1"/>
<dbReference type="Proteomes" id="UP000007148">
    <property type="component" value="Unassembled WGS sequence"/>
</dbReference>
<accession>G4TPC1</accession>
<sequence>MGFANGSLGLPNEVLEHILTLCAGHWPPNLPLWKEERLVLFNLLDDFSRIWSQMHYQSSTIGLVCKLWLGLITGHRFAVLRIFSPLITHLHIIMEQFKVYSHHTHQVTLSRPYYLDWENSELTDWFIGGLERSTSNWQSVTHLVIGHSVSCSRAINAASKLTQLKVLGLYGVLDVFPQDTIWTLPSIERLDIYVYANYKSVPNSPTIFDLFKSRVIAPSLTSLYIECRISSGFHIVDDMLSAFAENVTLASVQAGNDLWTEITPSENLLPRLKHLEYPFTSSMLLLQETLRVSRVKVLVILNFNDLWSWVDEEFRTILRYTIDDLREHCKSLVGCIIHLEPVRRPTTIILDDLLVHPDHPGFEVSYWGNASGYLLEMVDQLPIPSCILEYSDATGDQGVIELNSVKIH</sequence>
<keyword evidence="2" id="KW-1185">Reference proteome</keyword>
<dbReference type="SUPFAM" id="SSF52047">
    <property type="entry name" value="RNI-like"/>
    <property type="match status" value="1"/>
</dbReference>
<evidence type="ECO:0000313" key="1">
    <source>
        <dbReference type="EMBL" id="CCA73164.1"/>
    </source>
</evidence>
<reference evidence="1 2" key="1">
    <citation type="journal article" date="2011" name="PLoS Pathog.">
        <title>Endophytic Life Strategies Decoded by Genome and Transcriptome Analyses of the Mutualistic Root Symbiont Piriformospora indica.</title>
        <authorList>
            <person name="Zuccaro A."/>
            <person name="Lahrmann U."/>
            <person name="Guldener U."/>
            <person name="Langen G."/>
            <person name="Pfiffi S."/>
            <person name="Biedenkopf D."/>
            <person name="Wong P."/>
            <person name="Samans B."/>
            <person name="Grimm C."/>
            <person name="Basiewicz M."/>
            <person name="Murat C."/>
            <person name="Martin F."/>
            <person name="Kogel K.H."/>
        </authorList>
    </citation>
    <scope>NUCLEOTIDE SEQUENCE [LARGE SCALE GENOMIC DNA]</scope>
    <source>
        <strain evidence="1 2">DSM 11827</strain>
    </source>
</reference>
<comment type="caution">
    <text evidence="1">The sequence shown here is derived from an EMBL/GenBank/DDBJ whole genome shotgun (WGS) entry which is preliminary data.</text>
</comment>
<evidence type="ECO:0000313" key="2">
    <source>
        <dbReference type="Proteomes" id="UP000007148"/>
    </source>
</evidence>
<organism evidence="1 2">
    <name type="scientific">Serendipita indica (strain DSM 11827)</name>
    <name type="common">Root endophyte fungus</name>
    <name type="synonym">Piriformospora indica</name>
    <dbReference type="NCBI Taxonomy" id="1109443"/>
    <lineage>
        <taxon>Eukaryota</taxon>
        <taxon>Fungi</taxon>
        <taxon>Dikarya</taxon>
        <taxon>Basidiomycota</taxon>
        <taxon>Agaricomycotina</taxon>
        <taxon>Agaricomycetes</taxon>
        <taxon>Sebacinales</taxon>
        <taxon>Serendipitaceae</taxon>
        <taxon>Serendipita</taxon>
    </lineage>
</organism>